<evidence type="ECO:0000313" key="2">
    <source>
        <dbReference type="EMBL" id="MBB4759907.1"/>
    </source>
</evidence>
<evidence type="ECO:0000259" key="1">
    <source>
        <dbReference type="Pfam" id="PF04167"/>
    </source>
</evidence>
<dbReference type="Proteomes" id="UP000578112">
    <property type="component" value="Unassembled WGS sequence"/>
</dbReference>
<dbReference type="InterPro" id="IPR007295">
    <property type="entry name" value="DUF402"/>
</dbReference>
<accession>A0A7W7MMQ4</accession>
<sequence>MTFEPGQPVVRRFLHTDRRIAAAQAALVVADDADGLLLWSDIGTETMRRTDLAGAPTRHLSIAAEVAMPTMLSPSHHRGFRSLLLIPPGAAHSVSWNWLADGTFAGWYVNLETPARRWPGGVDTRDQSLDVLVGADRGWRLKDEEDLAALDPAEAAAVRAEGGRVTGLVDAAAFPFDGSRLDFRPPGDWTPATLPPWWDAVPA</sequence>
<dbReference type="RefSeq" id="WP_184989269.1">
    <property type="nucleotide sequence ID" value="NZ_BOMK01000050.1"/>
</dbReference>
<dbReference type="AlphaFoldDB" id="A0A7W7MMQ4"/>
<proteinExistence type="predicted"/>
<dbReference type="Gene3D" id="2.40.380.10">
    <property type="entry name" value="FomD-like"/>
    <property type="match status" value="1"/>
</dbReference>
<dbReference type="SUPFAM" id="SSF159234">
    <property type="entry name" value="FomD-like"/>
    <property type="match status" value="1"/>
</dbReference>
<dbReference type="EMBL" id="JACHNH010000001">
    <property type="protein sequence ID" value="MBB4759907.1"/>
    <property type="molecule type" value="Genomic_DNA"/>
</dbReference>
<dbReference type="InterPro" id="IPR035930">
    <property type="entry name" value="FomD-like_sf"/>
</dbReference>
<name>A0A7W7MMQ4_9ACTN</name>
<protein>
    <recommendedName>
        <fullName evidence="1">DUF402 domain-containing protein</fullName>
    </recommendedName>
</protein>
<reference evidence="2 3" key="1">
    <citation type="submission" date="2020-08" db="EMBL/GenBank/DDBJ databases">
        <title>Sequencing the genomes of 1000 actinobacteria strains.</title>
        <authorList>
            <person name="Klenk H.-P."/>
        </authorList>
    </citation>
    <scope>NUCLEOTIDE SEQUENCE [LARGE SCALE GENOMIC DNA]</scope>
    <source>
        <strain evidence="2 3">DSM 43149</strain>
    </source>
</reference>
<gene>
    <name evidence="2" type="ORF">BJ971_000463</name>
</gene>
<feature type="domain" description="DUF402" evidence="1">
    <location>
        <begin position="77"/>
        <end position="169"/>
    </location>
</feature>
<organism evidence="2 3">
    <name type="scientific">Actinoplanes digitatis</name>
    <dbReference type="NCBI Taxonomy" id="1868"/>
    <lineage>
        <taxon>Bacteria</taxon>
        <taxon>Bacillati</taxon>
        <taxon>Actinomycetota</taxon>
        <taxon>Actinomycetes</taxon>
        <taxon>Micromonosporales</taxon>
        <taxon>Micromonosporaceae</taxon>
        <taxon>Actinoplanes</taxon>
    </lineage>
</organism>
<evidence type="ECO:0000313" key="3">
    <source>
        <dbReference type="Proteomes" id="UP000578112"/>
    </source>
</evidence>
<dbReference type="Pfam" id="PF04167">
    <property type="entry name" value="DUF402"/>
    <property type="match status" value="1"/>
</dbReference>
<keyword evidence="3" id="KW-1185">Reference proteome</keyword>
<comment type="caution">
    <text evidence="2">The sequence shown here is derived from an EMBL/GenBank/DDBJ whole genome shotgun (WGS) entry which is preliminary data.</text>
</comment>